<name>A0ABR8N3J9_9BACL</name>
<dbReference type="EC" id="2.7.7.9" evidence="2"/>
<dbReference type="PANTHER" id="PTHR43197:SF1">
    <property type="entry name" value="UTP--GLUCOSE-1-PHOSPHATE URIDYLYLTRANSFERASE"/>
    <property type="match status" value="1"/>
</dbReference>
<reference evidence="7 8" key="1">
    <citation type="submission" date="2020-09" db="EMBL/GenBank/DDBJ databases">
        <title>Paenibacillus sp. strain PR3 16S rRNA gene Genome sequencing and assembly.</title>
        <authorList>
            <person name="Kim J."/>
        </authorList>
    </citation>
    <scope>NUCLEOTIDE SEQUENCE [LARGE SCALE GENOMIC DNA]</scope>
    <source>
        <strain evidence="7 8">PR3</strain>
    </source>
</reference>
<evidence type="ECO:0000256" key="4">
    <source>
        <dbReference type="ARBA" id="ARBA00022695"/>
    </source>
</evidence>
<protein>
    <recommendedName>
        <fullName evidence="2">UTP--glucose-1-phosphate uridylyltransferase</fullName>
        <ecNumber evidence="2">2.7.7.9</ecNumber>
    </recommendedName>
</protein>
<evidence type="ECO:0000256" key="3">
    <source>
        <dbReference type="ARBA" id="ARBA00022679"/>
    </source>
</evidence>
<feature type="domain" description="Nucleotidyl transferase" evidence="6">
    <location>
        <begin position="5"/>
        <end position="241"/>
    </location>
</feature>
<evidence type="ECO:0000256" key="2">
    <source>
        <dbReference type="ARBA" id="ARBA00012415"/>
    </source>
</evidence>
<accession>A0ABR8N3J9</accession>
<evidence type="ECO:0000313" key="7">
    <source>
        <dbReference type="EMBL" id="MBD3921795.1"/>
    </source>
</evidence>
<dbReference type="GO" id="GO:0016740">
    <property type="term" value="F:transferase activity"/>
    <property type="evidence" value="ECO:0007669"/>
    <property type="project" value="UniProtKB-KW"/>
</dbReference>
<organism evidence="7 8">
    <name type="scientific">Paenibacillus terricola</name>
    <dbReference type="NCBI Taxonomy" id="2763503"/>
    <lineage>
        <taxon>Bacteria</taxon>
        <taxon>Bacillati</taxon>
        <taxon>Bacillota</taxon>
        <taxon>Bacilli</taxon>
        <taxon>Bacillales</taxon>
        <taxon>Paenibacillaceae</taxon>
        <taxon>Paenibacillus</taxon>
    </lineage>
</organism>
<dbReference type="Proteomes" id="UP000609346">
    <property type="component" value="Unassembled WGS sequence"/>
</dbReference>
<evidence type="ECO:0000256" key="1">
    <source>
        <dbReference type="ARBA" id="ARBA00006890"/>
    </source>
</evidence>
<dbReference type="InterPro" id="IPR029044">
    <property type="entry name" value="Nucleotide-diphossugar_trans"/>
</dbReference>
<dbReference type="PANTHER" id="PTHR43197">
    <property type="entry name" value="UTP--GLUCOSE-1-PHOSPHATE URIDYLYLTRANSFERASE"/>
    <property type="match status" value="1"/>
</dbReference>
<dbReference type="InterPro" id="IPR005835">
    <property type="entry name" value="NTP_transferase_dom"/>
</dbReference>
<evidence type="ECO:0000256" key="5">
    <source>
        <dbReference type="ARBA" id="ARBA00048128"/>
    </source>
</evidence>
<dbReference type="SUPFAM" id="SSF53448">
    <property type="entry name" value="Nucleotide-diphospho-sugar transferases"/>
    <property type="match status" value="1"/>
</dbReference>
<dbReference type="Pfam" id="PF00483">
    <property type="entry name" value="NTP_transferase"/>
    <property type="match status" value="1"/>
</dbReference>
<keyword evidence="4" id="KW-0548">Nucleotidyltransferase</keyword>
<keyword evidence="3 7" id="KW-0808">Transferase</keyword>
<dbReference type="RefSeq" id="WP_191206072.1">
    <property type="nucleotide sequence ID" value="NZ_JACXZA010000006.1"/>
</dbReference>
<keyword evidence="8" id="KW-1185">Reference proteome</keyword>
<comment type="similarity">
    <text evidence="1">Belongs to the UDPGP type 2 family.</text>
</comment>
<dbReference type="InterPro" id="IPR005771">
    <property type="entry name" value="GalU_uridylyltTrfase_bac/arc"/>
</dbReference>
<dbReference type="Gene3D" id="3.90.550.10">
    <property type="entry name" value="Spore Coat Polysaccharide Biosynthesis Protein SpsA, Chain A"/>
    <property type="match status" value="1"/>
</dbReference>
<dbReference type="EMBL" id="JACXZA010000006">
    <property type="protein sequence ID" value="MBD3921795.1"/>
    <property type="molecule type" value="Genomic_DNA"/>
</dbReference>
<comment type="caution">
    <text evidence="7">The sequence shown here is derived from an EMBL/GenBank/DDBJ whole genome shotgun (WGS) entry which is preliminary data.</text>
</comment>
<evidence type="ECO:0000313" key="8">
    <source>
        <dbReference type="Proteomes" id="UP000609346"/>
    </source>
</evidence>
<sequence length="245" mass="27913">MVKQAVILAAGLGKRLHPITKVIPKPMLPIGTKPILDFVVEELEQSQIEDIIMVVGHKRELIQEYYQDNPKVRFVVQDQINGTAPALYLAKELLRKEPFGICYADDIFDYTIPVMKQLIDHHHSLGARLVTGVEEVSRAELQIYNSLSVKSIKPDLFELHQIIEKPQDDYPSNYTSTGRFIATHELFDEIEQLRSDEGAEIYLTEAINRLISRGNAYGVAYEGKRWDTGTKENWIKAINALSYKS</sequence>
<proteinExistence type="inferred from homology"/>
<comment type="catalytic activity">
    <reaction evidence="5">
        <text>alpha-D-glucose 1-phosphate + UTP + H(+) = UDP-alpha-D-glucose + diphosphate</text>
        <dbReference type="Rhea" id="RHEA:19889"/>
        <dbReference type="ChEBI" id="CHEBI:15378"/>
        <dbReference type="ChEBI" id="CHEBI:33019"/>
        <dbReference type="ChEBI" id="CHEBI:46398"/>
        <dbReference type="ChEBI" id="CHEBI:58601"/>
        <dbReference type="ChEBI" id="CHEBI:58885"/>
        <dbReference type="EC" id="2.7.7.9"/>
    </reaction>
</comment>
<gene>
    <name evidence="7" type="ORF">H8B09_23735</name>
</gene>
<evidence type="ECO:0000259" key="6">
    <source>
        <dbReference type="Pfam" id="PF00483"/>
    </source>
</evidence>